<organism evidence="10 11">
    <name type="scientific">Sinanodonta woodiana</name>
    <name type="common">Chinese pond mussel</name>
    <name type="synonym">Anodonta woodiana</name>
    <dbReference type="NCBI Taxonomy" id="1069815"/>
    <lineage>
        <taxon>Eukaryota</taxon>
        <taxon>Metazoa</taxon>
        <taxon>Spiralia</taxon>
        <taxon>Lophotrochozoa</taxon>
        <taxon>Mollusca</taxon>
        <taxon>Bivalvia</taxon>
        <taxon>Autobranchia</taxon>
        <taxon>Heteroconchia</taxon>
        <taxon>Palaeoheterodonta</taxon>
        <taxon>Unionida</taxon>
        <taxon>Unionoidea</taxon>
        <taxon>Unionidae</taxon>
        <taxon>Unioninae</taxon>
        <taxon>Sinanodonta</taxon>
    </lineage>
</organism>
<sequence length="450" mass="49964">MAMVNPILTLANANVKDSRWLTLEVCREFQRNKCTRSDTECKFAHPPPHVEVQNGRVTACFDSIKGKCQRKDPPCKYLHPPQHLREQLLQNGRNNLILKNLQLQAAQAAFSQPIVPGLIPVGHPYVGTAVPTSTIAFNPYLNTAVPAGALPTAAQTNGESTMLQQQTGVIQTAIPATQAKLARPDRLEVCREFQRGTCTRQPSECRYAHPPDNVTIETSDNCVTVCMDYIKGKCTRDSCRYFHPPPHLQAQIKANQQRANAAATAAAAQAQALTAGIPGVYPYKRVAIADAKSGLPVYQPNANMATYQQLMQLQQQQFIPVTSVRSLHPQYLGPYFTYNHDNWYVDASQGNCWTPSQCAEILSWASVSGPHASLFTSWRIMLKCRMEGYLFVVMQSEESALAHHASTFTSQSIYPTLYKYTTSQSARAGFIATEKGLSVKIKDMFPWEIN</sequence>
<feature type="domain" description="C3H1-type" evidence="9">
    <location>
        <begin position="20"/>
        <end position="48"/>
    </location>
</feature>
<dbReference type="Pfam" id="PF22628">
    <property type="entry name" value="zf-CCCH_10"/>
    <property type="match status" value="3"/>
</dbReference>
<dbReference type="EMBL" id="JBJQND010000016">
    <property type="protein sequence ID" value="KAL3846594.1"/>
    <property type="molecule type" value="Genomic_DNA"/>
</dbReference>
<dbReference type="GO" id="GO:0008270">
    <property type="term" value="F:zinc ion binding"/>
    <property type="evidence" value="ECO:0007669"/>
    <property type="project" value="UniProtKB-KW"/>
</dbReference>
<protein>
    <recommendedName>
        <fullName evidence="9">C3H1-type domain-containing protein</fullName>
    </recommendedName>
</protein>
<reference evidence="10 11" key="1">
    <citation type="submission" date="2024-11" db="EMBL/GenBank/DDBJ databases">
        <title>Chromosome-level genome assembly of the freshwater bivalve Anodonta woodiana.</title>
        <authorList>
            <person name="Chen X."/>
        </authorList>
    </citation>
    <scope>NUCLEOTIDE SEQUENCE [LARGE SCALE GENOMIC DNA]</scope>
    <source>
        <strain evidence="10">MN2024</strain>
        <tissue evidence="10">Gills</tissue>
    </source>
</reference>
<dbReference type="SMART" id="SM00356">
    <property type="entry name" value="ZnF_C3H1"/>
    <property type="match status" value="4"/>
</dbReference>
<evidence type="ECO:0000256" key="7">
    <source>
        <dbReference type="ARBA" id="ARBA00038226"/>
    </source>
</evidence>
<evidence type="ECO:0000256" key="3">
    <source>
        <dbReference type="ARBA" id="ARBA00022737"/>
    </source>
</evidence>
<keyword evidence="4 8" id="KW-0863">Zinc-finger</keyword>
<dbReference type="GO" id="GO:0005634">
    <property type="term" value="C:nucleus"/>
    <property type="evidence" value="ECO:0007669"/>
    <property type="project" value="UniProtKB-SubCell"/>
</dbReference>
<dbReference type="Proteomes" id="UP001634394">
    <property type="component" value="Unassembled WGS sequence"/>
</dbReference>
<keyword evidence="5 8" id="KW-0862">Zinc</keyword>
<feature type="zinc finger region" description="C3H1-type" evidence="8">
    <location>
        <begin position="220"/>
        <end position="246"/>
    </location>
</feature>
<keyword evidence="11" id="KW-1185">Reference proteome</keyword>
<dbReference type="AlphaFoldDB" id="A0ABD3UAR2"/>
<comment type="caution">
    <text evidence="10">The sequence shown here is derived from an EMBL/GenBank/DDBJ whole genome shotgun (WGS) entry which is preliminary data.</text>
</comment>
<feature type="zinc finger region" description="C3H1-type" evidence="8">
    <location>
        <begin position="184"/>
        <end position="212"/>
    </location>
</feature>
<dbReference type="FunFam" id="3.30.1370.210:FF:000005">
    <property type="entry name" value="Muscleblind, isoform M"/>
    <property type="match status" value="1"/>
</dbReference>
<dbReference type="Gene3D" id="3.30.1370.210">
    <property type="match status" value="2"/>
</dbReference>
<dbReference type="PANTHER" id="PTHR12675:SF12">
    <property type="entry name" value="PROTEIN MUSCLEBLIND"/>
    <property type="match status" value="1"/>
</dbReference>
<dbReference type="PROSITE" id="PS50103">
    <property type="entry name" value="ZF_C3H1"/>
    <property type="match status" value="4"/>
</dbReference>
<dbReference type="InterPro" id="IPR054429">
    <property type="entry name" value="Znf-CCCH_Muscleblind-like"/>
</dbReference>
<evidence type="ECO:0000256" key="2">
    <source>
        <dbReference type="ARBA" id="ARBA00022723"/>
    </source>
</evidence>
<evidence type="ECO:0000256" key="4">
    <source>
        <dbReference type="ARBA" id="ARBA00022771"/>
    </source>
</evidence>
<accession>A0ABD3UAR2</accession>
<gene>
    <name evidence="10" type="ORF">ACJMK2_017569</name>
</gene>
<evidence type="ECO:0000256" key="6">
    <source>
        <dbReference type="ARBA" id="ARBA00023242"/>
    </source>
</evidence>
<comment type="subcellular location">
    <subcellularLocation>
        <location evidence="1">Nucleus</location>
    </subcellularLocation>
</comment>
<keyword evidence="6" id="KW-0539">Nucleus</keyword>
<evidence type="ECO:0000259" key="9">
    <source>
        <dbReference type="PROSITE" id="PS50103"/>
    </source>
</evidence>
<dbReference type="InterPro" id="IPR000571">
    <property type="entry name" value="Znf_CCCH"/>
</dbReference>
<feature type="domain" description="C3H1-type" evidence="9">
    <location>
        <begin position="184"/>
        <end position="212"/>
    </location>
</feature>
<evidence type="ECO:0000313" key="11">
    <source>
        <dbReference type="Proteomes" id="UP001634394"/>
    </source>
</evidence>
<feature type="domain" description="C3H1-type" evidence="9">
    <location>
        <begin position="220"/>
        <end position="246"/>
    </location>
</feature>
<dbReference type="Pfam" id="PF14608">
    <property type="entry name" value="zf-CCCH_2"/>
    <property type="match status" value="1"/>
</dbReference>
<keyword evidence="2 8" id="KW-0479">Metal-binding</keyword>
<comment type="similarity">
    <text evidence="7">Belongs to the muscleblind family.</text>
</comment>
<name>A0ABD3UAR2_SINWO</name>
<feature type="zinc finger region" description="C3H1-type" evidence="8">
    <location>
        <begin position="20"/>
        <end position="48"/>
    </location>
</feature>
<evidence type="ECO:0000256" key="5">
    <source>
        <dbReference type="ARBA" id="ARBA00022833"/>
    </source>
</evidence>
<evidence type="ECO:0000313" key="10">
    <source>
        <dbReference type="EMBL" id="KAL3846594.1"/>
    </source>
</evidence>
<feature type="domain" description="C3H1-type" evidence="9">
    <location>
        <begin position="54"/>
        <end position="82"/>
    </location>
</feature>
<keyword evidence="3" id="KW-0677">Repeat</keyword>
<proteinExistence type="inferred from homology"/>
<feature type="zinc finger region" description="C3H1-type" evidence="8">
    <location>
        <begin position="54"/>
        <end position="82"/>
    </location>
</feature>
<evidence type="ECO:0000256" key="8">
    <source>
        <dbReference type="PROSITE-ProRule" id="PRU00723"/>
    </source>
</evidence>
<dbReference type="PANTHER" id="PTHR12675">
    <property type="entry name" value="MUSCLEBLIND-LIKE PROTEIN"/>
    <property type="match status" value="1"/>
</dbReference>
<evidence type="ECO:0000256" key="1">
    <source>
        <dbReference type="ARBA" id="ARBA00004123"/>
    </source>
</evidence>